<sequence length="171" mass="19880">MVTRKNMIVINFEQSRVSINFSCTVSEIQNTRHSRRICLWKSNENGFMKKCYGHKLCAKLHAESSFDRFFVHHLENSKNWPFPIVEFRLVFHAPSRKFKIMAIPDEHIGNHTSKVSQKNVTVINFARSHTQSRVSIDFSCTVSEIHNSGLLDVLAHWKSYTHGFVKNHNGH</sequence>
<name>A0A427A2W7_ENSVE</name>
<dbReference type="Proteomes" id="UP000287651">
    <property type="component" value="Unassembled WGS sequence"/>
</dbReference>
<comment type="caution">
    <text evidence="1">The sequence shown here is derived from an EMBL/GenBank/DDBJ whole genome shotgun (WGS) entry which is preliminary data.</text>
</comment>
<evidence type="ECO:0000313" key="1">
    <source>
        <dbReference type="EMBL" id="RRT70597.1"/>
    </source>
</evidence>
<organism evidence="1 2">
    <name type="scientific">Ensete ventricosum</name>
    <name type="common">Abyssinian banana</name>
    <name type="synonym">Musa ensete</name>
    <dbReference type="NCBI Taxonomy" id="4639"/>
    <lineage>
        <taxon>Eukaryota</taxon>
        <taxon>Viridiplantae</taxon>
        <taxon>Streptophyta</taxon>
        <taxon>Embryophyta</taxon>
        <taxon>Tracheophyta</taxon>
        <taxon>Spermatophyta</taxon>
        <taxon>Magnoliopsida</taxon>
        <taxon>Liliopsida</taxon>
        <taxon>Zingiberales</taxon>
        <taxon>Musaceae</taxon>
        <taxon>Ensete</taxon>
    </lineage>
</organism>
<dbReference type="AlphaFoldDB" id="A0A427A2W7"/>
<protein>
    <submittedName>
        <fullName evidence="1">Uncharacterized protein</fullName>
    </submittedName>
</protein>
<gene>
    <name evidence="1" type="ORF">B296_00014089</name>
</gene>
<dbReference type="EMBL" id="AMZH03003958">
    <property type="protein sequence ID" value="RRT70597.1"/>
    <property type="molecule type" value="Genomic_DNA"/>
</dbReference>
<accession>A0A427A2W7</accession>
<reference evidence="1 2" key="1">
    <citation type="journal article" date="2014" name="Agronomy (Basel)">
        <title>A Draft Genome Sequence for Ensete ventricosum, the Drought-Tolerant Tree Against Hunger.</title>
        <authorList>
            <person name="Harrison J."/>
            <person name="Moore K.A."/>
            <person name="Paszkiewicz K."/>
            <person name="Jones T."/>
            <person name="Grant M."/>
            <person name="Ambacheew D."/>
            <person name="Muzemil S."/>
            <person name="Studholme D.J."/>
        </authorList>
    </citation>
    <scope>NUCLEOTIDE SEQUENCE [LARGE SCALE GENOMIC DNA]</scope>
</reference>
<proteinExistence type="predicted"/>
<evidence type="ECO:0000313" key="2">
    <source>
        <dbReference type="Proteomes" id="UP000287651"/>
    </source>
</evidence>